<feature type="transmembrane region" description="Helical" evidence="1">
    <location>
        <begin position="123"/>
        <end position="148"/>
    </location>
</feature>
<organism evidence="2 3">
    <name type="scientific">Fulvitalea axinellae</name>
    <dbReference type="NCBI Taxonomy" id="1182444"/>
    <lineage>
        <taxon>Bacteria</taxon>
        <taxon>Pseudomonadati</taxon>
        <taxon>Bacteroidota</taxon>
        <taxon>Cytophagia</taxon>
        <taxon>Cytophagales</taxon>
        <taxon>Persicobacteraceae</taxon>
        <taxon>Fulvitalea</taxon>
    </lineage>
</organism>
<feature type="transmembrane region" description="Helical" evidence="1">
    <location>
        <begin position="57"/>
        <end position="78"/>
    </location>
</feature>
<feature type="transmembrane region" description="Helical" evidence="1">
    <location>
        <begin position="99"/>
        <end position="117"/>
    </location>
</feature>
<dbReference type="AlphaFoldDB" id="A0AAU9DCT3"/>
<evidence type="ECO:0008006" key="4">
    <source>
        <dbReference type="Google" id="ProtNLM"/>
    </source>
</evidence>
<sequence>MEKNSIFTRPLFTASIFITVFLLIVCGVIFYQCYDMARDVTPRGASEKVIVDPVLEFNAIFLVELAVNAVAFFLALFIHKKADLGKERFESKSLSKFDVSWLTHRVSMLGIMISFLLPINTMFMIFFGNLSTVFIFSSVMLFCIGFSFNEMIKQMDAYKLFEGEKKIKQEI</sequence>
<protein>
    <recommendedName>
        <fullName evidence="4">DUF2975 domain-containing protein</fullName>
    </recommendedName>
</protein>
<evidence type="ECO:0000256" key="1">
    <source>
        <dbReference type="SAM" id="Phobius"/>
    </source>
</evidence>
<proteinExistence type="predicted"/>
<feature type="transmembrane region" description="Helical" evidence="1">
    <location>
        <begin position="12"/>
        <end position="31"/>
    </location>
</feature>
<keyword evidence="3" id="KW-1185">Reference proteome</keyword>
<evidence type="ECO:0000313" key="3">
    <source>
        <dbReference type="Proteomes" id="UP001348817"/>
    </source>
</evidence>
<dbReference type="Proteomes" id="UP001348817">
    <property type="component" value="Chromosome"/>
</dbReference>
<keyword evidence="1" id="KW-0812">Transmembrane</keyword>
<gene>
    <name evidence="2" type="ORF">FUAX_34080</name>
</gene>
<accession>A0AAU9DCT3</accession>
<evidence type="ECO:0000313" key="2">
    <source>
        <dbReference type="EMBL" id="BDD10976.1"/>
    </source>
</evidence>
<keyword evidence="1" id="KW-0472">Membrane</keyword>
<dbReference type="EMBL" id="AP025314">
    <property type="protein sequence ID" value="BDD10976.1"/>
    <property type="molecule type" value="Genomic_DNA"/>
</dbReference>
<name>A0AAU9DCT3_9BACT</name>
<reference evidence="2 3" key="1">
    <citation type="submission" date="2021-12" db="EMBL/GenBank/DDBJ databases">
        <title>Genome sequencing of bacteria with rrn-lacking chromosome and rrn-plasmid.</title>
        <authorList>
            <person name="Anda M."/>
            <person name="Iwasaki W."/>
        </authorList>
    </citation>
    <scope>NUCLEOTIDE SEQUENCE [LARGE SCALE GENOMIC DNA]</scope>
    <source>
        <strain evidence="2 3">DSM 100852</strain>
    </source>
</reference>
<dbReference type="KEGG" id="fax:FUAX_34080"/>
<keyword evidence="1" id="KW-1133">Transmembrane helix</keyword>